<evidence type="ECO:0000313" key="1">
    <source>
        <dbReference type="EMBL" id="MFC6592029.1"/>
    </source>
</evidence>
<accession>A0ABW1YCP4</accession>
<dbReference type="SUPFAM" id="SSF53098">
    <property type="entry name" value="Ribonuclease H-like"/>
    <property type="match status" value="1"/>
</dbReference>
<comment type="caution">
    <text evidence="1">The sequence shown here is derived from an EMBL/GenBank/DDBJ whole genome shotgun (WGS) entry which is preliminary data.</text>
</comment>
<dbReference type="EMBL" id="JBHSWD010000001">
    <property type="protein sequence ID" value="MFC6592029.1"/>
    <property type="molecule type" value="Genomic_DNA"/>
</dbReference>
<proteinExistence type="predicted"/>
<keyword evidence="2" id="KW-1185">Reference proteome</keyword>
<dbReference type="InterPro" id="IPR012337">
    <property type="entry name" value="RNaseH-like_sf"/>
</dbReference>
<dbReference type="Gene3D" id="3.30.420.10">
    <property type="entry name" value="Ribonuclease H-like superfamily/Ribonuclease H"/>
    <property type="match status" value="1"/>
</dbReference>
<reference evidence="2" key="1">
    <citation type="journal article" date="2019" name="Int. J. Syst. Evol. Microbiol.">
        <title>The Global Catalogue of Microorganisms (GCM) 10K type strain sequencing project: providing services to taxonomists for standard genome sequencing and annotation.</title>
        <authorList>
            <consortium name="The Broad Institute Genomics Platform"/>
            <consortium name="The Broad Institute Genome Sequencing Center for Infectious Disease"/>
            <person name="Wu L."/>
            <person name="Ma J."/>
        </authorList>
    </citation>
    <scope>NUCLEOTIDE SEQUENCE [LARGE SCALE GENOMIC DNA]</scope>
    <source>
        <strain evidence="2">CGMCC 1.15772</strain>
    </source>
</reference>
<organism evidence="1 2">
    <name type="scientific">Deinococcus lacus</name>
    <dbReference type="NCBI Taxonomy" id="392561"/>
    <lineage>
        <taxon>Bacteria</taxon>
        <taxon>Thermotogati</taxon>
        <taxon>Deinococcota</taxon>
        <taxon>Deinococci</taxon>
        <taxon>Deinococcales</taxon>
        <taxon>Deinococcaceae</taxon>
        <taxon>Deinococcus</taxon>
    </lineage>
</organism>
<evidence type="ECO:0000313" key="2">
    <source>
        <dbReference type="Proteomes" id="UP001596297"/>
    </source>
</evidence>
<dbReference type="RefSeq" id="WP_380083044.1">
    <property type="nucleotide sequence ID" value="NZ_JBHSWD010000001.1"/>
</dbReference>
<gene>
    <name evidence="1" type="ORF">ACFP81_08475</name>
</gene>
<protein>
    <submittedName>
        <fullName evidence="1">Ribonuclease HI</fullName>
    </submittedName>
</protein>
<sequence length="253" mass="27563">MNQAYVDASWREWPAVTQSSPADLSEWGLGGWGLVLIRLGHWPQQFQGQLQAPDNNVAELNAALEAVRHAPAGERLQIFSDNQAVLLALQGRASRLAAEVQQVWALAEERSISVQICRAERTQRPMRLAHELANSARLGQTLGALCQAELLIEQRAGSGAARLSLRRPGQTLGWQVELDPLNPLPPSAQALLAGLNLVPQAGPLPPGPLLVRRASALAQALWLRPKRALPGAREALLETRHRLDACGIELEFE</sequence>
<dbReference type="InterPro" id="IPR036397">
    <property type="entry name" value="RNaseH_sf"/>
</dbReference>
<dbReference type="Proteomes" id="UP001596297">
    <property type="component" value="Unassembled WGS sequence"/>
</dbReference>
<name>A0ABW1YCP4_9DEIO</name>